<protein>
    <submittedName>
        <fullName evidence="9">Uncharacterized protein</fullName>
    </submittedName>
</protein>
<dbReference type="InterPro" id="IPR028098">
    <property type="entry name" value="Glyco_trans_4-like_N"/>
</dbReference>
<dbReference type="Proteomes" id="UP000679179">
    <property type="component" value="Unassembled WGS sequence"/>
</dbReference>
<feature type="transmembrane region" description="Helical" evidence="5">
    <location>
        <begin position="194"/>
        <end position="211"/>
    </location>
</feature>
<evidence type="ECO:0000259" key="6">
    <source>
        <dbReference type="Pfam" id="PF00534"/>
    </source>
</evidence>
<feature type="domain" description="O-antigen ligase-related" evidence="7">
    <location>
        <begin position="228"/>
        <end position="370"/>
    </location>
</feature>
<evidence type="ECO:0000313" key="10">
    <source>
        <dbReference type="Proteomes" id="UP000679179"/>
    </source>
</evidence>
<comment type="caution">
    <text evidence="9">The sequence shown here is derived from an EMBL/GenBank/DDBJ whole genome shotgun (WGS) entry which is preliminary data.</text>
</comment>
<dbReference type="EMBL" id="BOPZ01000031">
    <property type="protein sequence ID" value="GIM30238.1"/>
    <property type="molecule type" value="Genomic_DNA"/>
</dbReference>
<keyword evidence="4 5" id="KW-0472">Membrane</keyword>
<feature type="transmembrane region" description="Helical" evidence="5">
    <location>
        <begin position="364"/>
        <end position="383"/>
    </location>
</feature>
<feature type="transmembrane region" description="Helical" evidence="5">
    <location>
        <begin position="142"/>
        <end position="164"/>
    </location>
</feature>
<keyword evidence="10" id="KW-1185">Reference proteome</keyword>
<dbReference type="Pfam" id="PF13439">
    <property type="entry name" value="Glyco_transf_4"/>
    <property type="match status" value="1"/>
</dbReference>
<comment type="subcellular location">
    <subcellularLocation>
        <location evidence="1">Membrane</location>
        <topology evidence="1">Multi-pass membrane protein</topology>
    </subcellularLocation>
</comment>
<evidence type="ECO:0000256" key="2">
    <source>
        <dbReference type="ARBA" id="ARBA00022692"/>
    </source>
</evidence>
<feature type="transmembrane region" description="Helical" evidence="5">
    <location>
        <begin position="12"/>
        <end position="31"/>
    </location>
</feature>
<dbReference type="GO" id="GO:0016757">
    <property type="term" value="F:glycosyltransferase activity"/>
    <property type="evidence" value="ECO:0007669"/>
    <property type="project" value="InterPro"/>
</dbReference>
<feature type="transmembrane region" description="Helical" evidence="5">
    <location>
        <begin position="37"/>
        <end position="58"/>
    </location>
</feature>
<accession>A0A919S2X0</accession>
<dbReference type="PANTHER" id="PTHR12526">
    <property type="entry name" value="GLYCOSYLTRANSFERASE"/>
    <property type="match status" value="1"/>
</dbReference>
<dbReference type="SUPFAM" id="SSF53756">
    <property type="entry name" value="UDP-Glycosyltransferase/glycogen phosphorylase"/>
    <property type="match status" value="1"/>
</dbReference>
<feature type="transmembrane region" description="Helical" evidence="5">
    <location>
        <begin position="95"/>
        <end position="113"/>
    </location>
</feature>
<dbReference type="RefSeq" id="WP_212904917.1">
    <property type="nucleotide sequence ID" value="NZ_BOPZ01000031.1"/>
</dbReference>
<sequence>MITFKNRLTFDFLLDKLLLIFLITFPLQNFAINLFGIGLLLNQFFLIILTLLCIYGVFKKNLEIPYGMLFVLLLVSINLLSLINAVNYIGVFKKLLKILLDITVYFTVYNLFIRNKADQASSLLSLSQISLREMTANKRKDFFNYMIYIGLFISIYTIIEWGFAYFGLSNFLFNIEGNYQGVIRADGTFTDANYLGAYLVPIFLLALNKWIYQYKLKVNLSTIIYLVTMLSSVAATFVSLSRGATLSIVIGFVISISIYLLKDKKRRKAFYYVLLSMVLIFIIAIIVFKDSLFVKRLLSAFNFSRGDVNVRFKIWNVAFAMIKDHPLLGIGAGNFVHIFSKYNAKIPPFVAHNSLLEITAETGIFALIVMVILIVKFLKMSVVNVIKIKENFEEYWIVASLLPIMICSIFSSLTLSNIFYQEIFWFYLAGVIYYRNLKEGNLIRILQVILSSHIAGTEKHIIDLVRKLDKSKFQVDVICCGGTLEEKFKSMGVKVHTIQVKGNKDLRAIIDLYKLIKKENYDIVHNHLSISTLMGTIAARLAGVKTIITTEHLWSSFNEEMSMISNKIHLFIHRLLSLFITKIIAVANAVKSFLVDNAYFDENKIVVIHNCIGDECVEEKNTNLREELNIKEEDVLLGIVGRLSYEKGHLLLLEAFSKIDNKNVKLIIVGDGELKDDITDKISELNINDRVIMFGFTNDVQSVYEAIDILVLTSYRECLPLVLLEAMSHKKPCIASNVGGVSEIISHGNNGLLVKPKSTKELKKAIEELSSNEALRISMGNEGYEIFLNDFRHVDMVKKTENLYIEMNNR</sequence>
<feature type="domain" description="Glycosyltransferase subfamily 4-like N-terminal" evidence="8">
    <location>
        <begin position="456"/>
        <end position="612"/>
    </location>
</feature>
<evidence type="ECO:0000256" key="3">
    <source>
        <dbReference type="ARBA" id="ARBA00022989"/>
    </source>
</evidence>
<feature type="domain" description="Glycosyl transferase family 1" evidence="6">
    <location>
        <begin position="622"/>
        <end position="785"/>
    </location>
</feature>
<evidence type="ECO:0000256" key="5">
    <source>
        <dbReference type="SAM" id="Phobius"/>
    </source>
</evidence>
<evidence type="ECO:0000256" key="1">
    <source>
        <dbReference type="ARBA" id="ARBA00004141"/>
    </source>
</evidence>
<evidence type="ECO:0000256" key="4">
    <source>
        <dbReference type="ARBA" id="ARBA00023136"/>
    </source>
</evidence>
<dbReference type="AlphaFoldDB" id="A0A919S2X0"/>
<feature type="transmembrane region" description="Helical" evidence="5">
    <location>
        <begin position="395"/>
        <end position="412"/>
    </location>
</feature>
<feature type="transmembrane region" description="Helical" evidence="5">
    <location>
        <begin position="218"/>
        <end position="238"/>
    </location>
</feature>
<dbReference type="CDD" id="cd03808">
    <property type="entry name" value="GT4_CapM-like"/>
    <property type="match status" value="1"/>
</dbReference>
<feature type="transmembrane region" description="Helical" evidence="5">
    <location>
        <begin position="269"/>
        <end position="288"/>
    </location>
</feature>
<dbReference type="Gene3D" id="3.40.50.2000">
    <property type="entry name" value="Glycogen Phosphorylase B"/>
    <property type="match status" value="2"/>
</dbReference>
<dbReference type="Pfam" id="PF04932">
    <property type="entry name" value="Wzy_C"/>
    <property type="match status" value="1"/>
</dbReference>
<dbReference type="InterPro" id="IPR001296">
    <property type="entry name" value="Glyco_trans_1"/>
</dbReference>
<gene>
    <name evidence="9" type="ORF">CPJCM30710_29040</name>
</gene>
<dbReference type="Pfam" id="PF00534">
    <property type="entry name" value="Glycos_transf_1"/>
    <property type="match status" value="1"/>
</dbReference>
<feature type="transmembrane region" description="Helical" evidence="5">
    <location>
        <begin position="70"/>
        <end position="89"/>
    </location>
</feature>
<feature type="transmembrane region" description="Helical" evidence="5">
    <location>
        <begin position="244"/>
        <end position="262"/>
    </location>
</feature>
<keyword evidence="2 5" id="KW-0812">Transmembrane</keyword>
<dbReference type="PANTHER" id="PTHR12526:SF630">
    <property type="entry name" value="GLYCOSYLTRANSFERASE"/>
    <property type="match status" value="1"/>
</dbReference>
<name>A0A919S2X0_9CLOT</name>
<evidence type="ECO:0000313" key="9">
    <source>
        <dbReference type="EMBL" id="GIM30238.1"/>
    </source>
</evidence>
<reference evidence="9" key="1">
    <citation type="submission" date="2021-03" db="EMBL/GenBank/DDBJ databases">
        <title>Taxonomic study of Clostridium polyendosporum from meadow-gley soil under rice.</title>
        <authorList>
            <person name="Kobayashi H."/>
            <person name="Tanizawa Y."/>
            <person name="Yagura M."/>
        </authorList>
    </citation>
    <scope>NUCLEOTIDE SEQUENCE</scope>
    <source>
        <strain evidence="9">JCM 30710</strain>
    </source>
</reference>
<evidence type="ECO:0000259" key="7">
    <source>
        <dbReference type="Pfam" id="PF04932"/>
    </source>
</evidence>
<keyword evidence="3 5" id="KW-1133">Transmembrane helix</keyword>
<evidence type="ECO:0000259" key="8">
    <source>
        <dbReference type="Pfam" id="PF13439"/>
    </source>
</evidence>
<dbReference type="InterPro" id="IPR007016">
    <property type="entry name" value="O-antigen_ligase-rel_domated"/>
</dbReference>
<dbReference type="GO" id="GO:0016020">
    <property type="term" value="C:membrane"/>
    <property type="evidence" value="ECO:0007669"/>
    <property type="project" value="UniProtKB-SubCell"/>
</dbReference>
<organism evidence="9 10">
    <name type="scientific">Clostridium polyendosporum</name>
    <dbReference type="NCBI Taxonomy" id="69208"/>
    <lineage>
        <taxon>Bacteria</taxon>
        <taxon>Bacillati</taxon>
        <taxon>Bacillota</taxon>
        <taxon>Clostridia</taxon>
        <taxon>Eubacteriales</taxon>
        <taxon>Clostridiaceae</taxon>
        <taxon>Clostridium</taxon>
    </lineage>
</organism>
<proteinExistence type="predicted"/>